<proteinExistence type="predicted"/>
<organism evidence="2 3">
    <name type="scientific">Trichonephila clavipes</name>
    <name type="common">Golden silk orbweaver</name>
    <name type="synonym">Nephila clavipes</name>
    <dbReference type="NCBI Taxonomy" id="2585209"/>
    <lineage>
        <taxon>Eukaryota</taxon>
        <taxon>Metazoa</taxon>
        <taxon>Ecdysozoa</taxon>
        <taxon>Arthropoda</taxon>
        <taxon>Chelicerata</taxon>
        <taxon>Arachnida</taxon>
        <taxon>Araneae</taxon>
        <taxon>Araneomorphae</taxon>
        <taxon>Entelegynae</taxon>
        <taxon>Araneoidea</taxon>
        <taxon>Nephilidae</taxon>
        <taxon>Trichonephila</taxon>
    </lineage>
</organism>
<evidence type="ECO:0000256" key="1">
    <source>
        <dbReference type="SAM" id="MobiDB-lite"/>
    </source>
</evidence>
<gene>
    <name evidence="2" type="ORF">TNCV_2400441</name>
</gene>
<reference evidence="2" key="1">
    <citation type="submission" date="2020-08" db="EMBL/GenBank/DDBJ databases">
        <title>Multicomponent nature underlies the extraordinary mechanical properties of spider dragline silk.</title>
        <authorList>
            <person name="Kono N."/>
            <person name="Nakamura H."/>
            <person name="Mori M."/>
            <person name="Yoshida Y."/>
            <person name="Ohtoshi R."/>
            <person name="Malay A.D."/>
            <person name="Moran D.A.P."/>
            <person name="Tomita M."/>
            <person name="Numata K."/>
            <person name="Arakawa K."/>
        </authorList>
    </citation>
    <scope>NUCLEOTIDE SEQUENCE</scope>
</reference>
<feature type="region of interest" description="Disordered" evidence="1">
    <location>
        <begin position="62"/>
        <end position="87"/>
    </location>
</feature>
<feature type="compositionally biased region" description="Polar residues" evidence="1">
    <location>
        <begin position="62"/>
        <end position="73"/>
    </location>
</feature>
<keyword evidence="3" id="KW-1185">Reference proteome</keyword>
<evidence type="ECO:0000313" key="2">
    <source>
        <dbReference type="EMBL" id="GFY18826.1"/>
    </source>
</evidence>
<evidence type="ECO:0000313" key="3">
    <source>
        <dbReference type="Proteomes" id="UP000887159"/>
    </source>
</evidence>
<sequence length="119" mass="13759">MQVTVRFCSVLPQFRRRKTWGWSGASHLSSPPTNHMRGLAARRLFREPTCRKDIIHLQTSMSSKRHVSSTSLDHGSKLRGPLRKSPRVAEQCDVNIQPTNQSIVFGIRTRSLRHRCQRR</sequence>
<accession>A0A8X6SV61</accession>
<comment type="caution">
    <text evidence="2">The sequence shown here is derived from an EMBL/GenBank/DDBJ whole genome shotgun (WGS) entry which is preliminary data.</text>
</comment>
<dbReference type="EMBL" id="BMAU01021349">
    <property type="protein sequence ID" value="GFY18826.1"/>
    <property type="molecule type" value="Genomic_DNA"/>
</dbReference>
<dbReference type="AlphaFoldDB" id="A0A8X6SV61"/>
<protein>
    <submittedName>
        <fullName evidence="2">Uncharacterized protein</fullName>
    </submittedName>
</protein>
<dbReference type="Proteomes" id="UP000887159">
    <property type="component" value="Unassembled WGS sequence"/>
</dbReference>
<name>A0A8X6SV61_TRICX</name>